<feature type="domain" description="CNNM transmembrane" evidence="14">
    <location>
        <begin position="1"/>
        <end position="185"/>
    </location>
</feature>
<keyword evidence="16" id="KW-1185">Reference proteome</keyword>
<dbReference type="InterPro" id="IPR046342">
    <property type="entry name" value="CBS_dom_sf"/>
</dbReference>
<evidence type="ECO:0000256" key="7">
    <source>
        <dbReference type="ARBA" id="ARBA00023122"/>
    </source>
</evidence>
<dbReference type="SUPFAM" id="SSF56176">
    <property type="entry name" value="FAD-binding/transporter-associated domain-like"/>
    <property type="match status" value="1"/>
</dbReference>
<proteinExistence type="inferred from homology"/>
<dbReference type="Gene3D" id="3.30.465.10">
    <property type="match status" value="1"/>
</dbReference>
<accession>A0A641ANK7</accession>
<name>A0A641ANK7_9ACTN</name>
<evidence type="ECO:0000256" key="6">
    <source>
        <dbReference type="ARBA" id="ARBA00022989"/>
    </source>
</evidence>
<organism evidence="15 16">
    <name type="scientific">Aeromicrobium fastidiosum</name>
    <dbReference type="NCBI Taxonomy" id="52699"/>
    <lineage>
        <taxon>Bacteria</taxon>
        <taxon>Bacillati</taxon>
        <taxon>Actinomycetota</taxon>
        <taxon>Actinomycetes</taxon>
        <taxon>Propionibacteriales</taxon>
        <taxon>Nocardioidaceae</taxon>
        <taxon>Aeromicrobium</taxon>
    </lineage>
</organism>
<feature type="compositionally biased region" description="Basic and acidic residues" evidence="11">
    <location>
        <begin position="419"/>
        <end position="430"/>
    </location>
</feature>
<evidence type="ECO:0000256" key="11">
    <source>
        <dbReference type="SAM" id="MobiDB-lite"/>
    </source>
</evidence>
<evidence type="ECO:0000259" key="14">
    <source>
        <dbReference type="PROSITE" id="PS51846"/>
    </source>
</evidence>
<evidence type="ECO:0000259" key="13">
    <source>
        <dbReference type="PROSITE" id="PS51371"/>
    </source>
</evidence>
<evidence type="ECO:0000256" key="5">
    <source>
        <dbReference type="ARBA" id="ARBA00022737"/>
    </source>
</evidence>
<dbReference type="FunFam" id="3.10.580.10:FF:000002">
    <property type="entry name" value="Magnesium/cobalt efflux protein CorC"/>
    <property type="match status" value="1"/>
</dbReference>
<dbReference type="Pfam" id="PF01595">
    <property type="entry name" value="CNNM"/>
    <property type="match status" value="1"/>
</dbReference>
<dbReference type="Proteomes" id="UP001515100">
    <property type="component" value="Unassembled WGS sequence"/>
</dbReference>
<comment type="caution">
    <text evidence="15">The sequence shown here is derived from an EMBL/GenBank/DDBJ whole genome shotgun (WGS) entry which is preliminary data.</text>
</comment>
<dbReference type="PROSITE" id="PS51371">
    <property type="entry name" value="CBS"/>
    <property type="match status" value="2"/>
</dbReference>
<dbReference type="EMBL" id="SDPP02000002">
    <property type="protein sequence ID" value="KAA1378446.1"/>
    <property type="molecule type" value="Genomic_DNA"/>
</dbReference>
<dbReference type="PANTHER" id="PTHR22777:SF32">
    <property type="entry name" value="UPF0053 INNER MEMBRANE PROTEIN YFJD"/>
    <property type="match status" value="1"/>
</dbReference>
<evidence type="ECO:0000313" key="15">
    <source>
        <dbReference type="EMBL" id="KAA1378446.1"/>
    </source>
</evidence>
<feature type="domain" description="CBS" evidence="13">
    <location>
        <begin position="272"/>
        <end position="329"/>
    </location>
</feature>
<comment type="subcellular location">
    <subcellularLocation>
        <location evidence="1">Cell membrane</location>
        <topology evidence="1">Multi-pass membrane protein</topology>
    </subcellularLocation>
</comment>
<dbReference type="SUPFAM" id="SSF54631">
    <property type="entry name" value="CBS-domain pair"/>
    <property type="match status" value="1"/>
</dbReference>
<evidence type="ECO:0000313" key="16">
    <source>
        <dbReference type="Proteomes" id="UP001515100"/>
    </source>
</evidence>
<keyword evidence="7 9" id="KW-0129">CBS domain</keyword>
<dbReference type="SMART" id="SM01091">
    <property type="entry name" value="CorC_HlyC"/>
    <property type="match status" value="1"/>
</dbReference>
<protein>
    <submittedName>
        <fullName evidence="15">HlyC/CorC family transporter</fullName>
    </submittedName>
</protein>
<dbReference type="Pfam" id="PF03471">
    <property type="entry name" value="CorC_HlyC"/>
    <property type="match status" value="1"/>
</dbReference>
<feature type="transmembrane region" description="Helical" evidence="12">
    <location>
        <begin position="88"/>
        <end position="109"/>
    </location>
</feature>
<dbReference type="GO" id="GO:0005886">
    <property type="term" value="C:plasma membrane"/>
    <property type="evidence" value="ECO:0007669"/>
    <property type="project" value="UniProtKB-SubCell"/>
</dbReference>
<dbReference type="InterPro" id="IPR002550">
    <property type="entry name" value="CNNM"/>
</dbReference>
<evidence type="ECO:0000256" key="3">
    <source>
        <dbReference type="ARBA" id="ARBA00022475"/>
    </source>
</evidence>
<dbReference type="Pfam" id="PF00571">
    <property type="entry name" value="CBS"/>
    <property type="match status" value="2"/>
</dbReference>
<dbReference type="InterPro" id="IPR044751">
    <property type="entry name" value="Ion_transp-like_CBS"/>
</dbReference>
<evidence type="ECO:0000256" key="1">
    <source>
        <dbReference type="ARBA" id="ARBA00004651"/>
    </source>
</evidence>
<evidence type="ECO:0000256" key="10">
    <source>
        <dbReference type="PROSITE-ProRule" id="PRU01193"/>
    </source>
</evidence>
<reference evidence="15" key="1">
    <citation type="submission" date="2019-09" db="EMBL/GenBank/DDBJ databases">
        <authorList>
            <person name="Li J."/>
        </authorList>
    </citation>
    <scope>NUCLEOTIDE SEQUENCE [LARGE SCALE GENOMIC DNA]</scope>
    <source>
        <strain evidence="15">NRBC 14897</strain>
    </source>
</reference>
<dbReference type="GO" id="GO:0050660">
    <property type="term" value="F:flavin adenine dinucleotide binding"/>
    <property type="evidence" value="ECO:0007669"/>
    <property type="project" value="InterPro"/>
</dbReference>
<dbReference type="Gene3D" id="3.10.580.10">
    <property type="entry name" value="CBS-domain"/>
    <property type="match status" value="1"/>
</dbReference>
<dbReference type="PANTHER" id="PTHR22777">
    <property type="entry name" value="HEMOLYSIN-RELATED"/>
    <property type="match status" value="1"/>
</dbReference>
<keyword evidence="8 10" id="KW-0472">Membrane</keyword>
<dbReference type="InterPro" id="IPR000644">
    <property type="entry name" value="CBS_dom"/>
</dbReference>
<comment type="similarity">
    <text evidence="2">Belongs to the UPF0053 family.</text>
</comment>
<dbReference type="OrthoDB" id="110231at2"/>
<gene>
    <name evidence="15" type="ORF">ESP62_008820</name>
</gene>
<dbReference type="CDD" id="cd04590">
    <property type="entry name" value="CBS_pair_CorC_HlyC_assoc"/>
    <property type="match status" value="1"/>
</dbReference>
<dbReference type="RefSeq" id="WP_129182641.1">
    <property type="nucleotide sequence ID" value="NZ_JAGIOG010000001.1"/>
</dbReference>
<dbReference type="InterPro" id="IPR005170">
    <property type="entry name" value="Transptr-assoc_dom"/>
</dbReference>
<dbReference type="SMART" id="SM00116">
    <property type="entry name" value="CBS"/>
    <property type="match status" value="2"/>
</dbReference>
<keyword evidence="4 10" id="KW-0812">Transmembrane</keyword>
<evidence type="ECO:0000256" key="2">
    <source>
        <dbReference type="ARBA" id="ARBA00006337"/>
    </source>
</evidence>
<dbReference type="InterPro" id="IPR016169">
    <property type="entry name" value="FAD-bd_PCMH_sub2"/>
</dbReference>
<evidence type="ECO:0000256" key="9">
    <source>
        <dbReference type="PROSITE-ProRule" id="PRU00703"/>
    </source>
</evidence>
<dbReference type="PROSITE" id="PS51846">
    <property type="entry name" value="CNNM"/>
    <property type="match status" value="1"/>
</dbReference>
<sequence length="445" mass="48215">MTWLPIVLSVVLAVVAGMLASVDAAISAFSKARAEELDDEGRSGAGRLVRILDDPAPYLNSVLLMRVLTETASIVLVALVVADELDGLWPRFGVAVAIMVVVSFVLIGVGPRTLGRQHAESIALASTAPVLAITRLLGPVPQLLILLGNAVTPGKGFREGPFASEVEVRELVDLAAASSIIETDEGRMLQSVFELGDTIVREVMVPRTDLVFVERQKTLRQAMSLALRSGYSRMPVVGENLDDVVGMAYLKDVTKRVFDNHTAETTERIESIARPCLFVPDTKPADDLLKEMQAQRTHVAIVVDEFGGTAGMITIEDILEEIVGEITDEYDTEPDASQELSDGSWRVSSRFEVDDLEDLFDIPIEDEDVDSVGGLMAKHLGKVPIRGSVVEVEGLRFEAEGPSGRRNRIGHVVVSRLAPPDDEHQPERRSLSPSPKKGSDHGSQS</sequence>
<dbReference type="AlphaFoldDB" id="A0A641ANK7"/>
<feature type="region of interest" description="Disordered" evidence="11">
    <location>
        <begin position="408"/>
        <end position="445"/>
    </location>
</feature>
<feature type="transmembrane region" description="Helical" evidence="12">
    <location>
        <begin position="58"/>
        <end position="81"/>
    </location>
</feature>
<feature type="domain" description="CBS" evidence="13">
    <location>
        <begin position="204"/>
        <end position="264"/>
    </location>
</feature>
<keyword evidence="5" id="KW-0677">Repeat</keyword>
<evidence type="ECO:0000256" key="8">
    <source>
        <dbReference type="ARBA" id="ARBA00023136"/>
    </source>
</evidence>
<evidence type="ECO:0000256" key="4">
    <source>
        <dbReference type="ARBA" id="ARBA00022692"/>
    </source>
</evidence>
<dbReference type="InterPro" id="IPR036318">
    <property type="entry name" value="FAD-bd_PCMH-like_sf"/>
</dbReference>
<keyword evidence="3" id="KW-1003">Cell membrane</keyword>
<evidence type="ECO:0000256" key="12">
    <source>
        <dbReference type="SAM" id="Phobius"/>
    </source>
</evidence>
<keyword evidence="6 10" id="KW-1133">Transmembrane helix</keyword>